<dbReference type="Pfam" id="PF04347">
    <property type="entry name" value="FliO"/>
    <property type="match status" value="1"/>
</dbReference>
<keyword evidence="2" id="KW-1003">Cell membrane</keyword>
<keyword evidence="4 7" id="KW-1133">Transmembrane helix</keyword>
<evidence type="ECO:0000256" key="4">
    <source>
        <dbReference type="ARBA" id="ARBA00022989"/>
    </source>
</evidence>
<accession>A0A5S3QQ86</accession>
<dbReference type="GO" id="GO:0016020">
    <property type="term" value="C:membrane"/>
    <property type="evidence" value="ECO:0007669"/>
    <property type="project" value="InterPro"/>
</dbReference>
<dbReference type="Proteomes" id="UP000319280">
    <property type="component" value="Unassembled WGS sequence"/>
</dbReference>
<dbReference type="OrthoDB" id="2376965at2"/>
<keyword evidence="9" id="KW-0969">Cilium</keyword>
<evidence type="ECO:0000256" key="1">
    <source>
        <dbReference type="ARBA" id="ARBA00004236"/>
    </source>
</evidence>
<keyword evidence="3 7" id="KW-0812">Transmembrane</keyword>
<keyword evidence="9" id="KW-0282">Flagellum</keyword>
<keyword evidence="5 7" id="KW-0472">Membrane</keyword>
<accession>A0A549YN01</accession>
<evidence type="ECO:0000313" key="9">
    <source>
        <dbReference type="EMBL" id="TRM13272.1"/>
    </source>
</evidence>
<evidence type="ECO:0000256" key="7">
    <source>
        <dbReference type="SAM" id="Phobius"/>
    </source>
</evidence>
<evidence type="ECO:0000256" key="2">
    <source>
        <dbReference type="ARBA" id="ARBA00022475"/>
    </source>
</evidence>
<evidence type="ECO:0000256" key="5">
    <source>
        <dbReference type="ARBA" id="ARBA00023136"/>
    </source>
</evidence>
<dbReference type="Proteomes" id="UP000306980">
    <property type="component" value="Unassembled WGS sequence"/>
</dbReference>
<gene>
    <name evidence="8" type="ORF">FFL34_16885</name>
    <name evidence="9" type="ORF">FH966_12310</name>
</gene>
<evidence type="ECO:0000313" key="11">
    <source>
        <dbReference type="Proteomes" id="UP000319280"/>
    </source>
</evidence>
<feature type="transmembrane region" description="Helical" evidence="7">
    <location>
        <begin position="52"/>
        <end position="74"/>
    </location>
</feature>
<feature type="region of interest" description="Disordered" evidence="6">
    <location>
        <begin position="23"/>
        <end position="44"/>
    </location>
</feature>
<keyword evidence="11" id="KW-1185">Reference proteome</keyword>
<keyword evidence="9" id="KW-0966">Cell projection</keyword>
<reference evidence="9 11" key="2">
    <citation type="submission" date="2019-07" db="EMBL/GenBank/DDBJ databases">
        <title>Genomic analysis of Lentibacillus sp. NKC851-2.</title>
        <authorList>
            <person name="Oh Y.J."/>
        </authorList>
    </citation>
    <scope>NUCLEOTIDE SEQUENCE [LARGE SCALE GENOMIC DNA]</scope>
    <source>
        <strain evidence="9 11">NKC851-2</strain>
    </source>
</reference>
<evidence type="ECO:0000256" key="3">
    <source>
        <dbReference type="ARBA" id="ARBA00022692"/>
    </source>
</evidence>
<dbReference type="EMBL" id="VCIA01000001">
    <property type="protein sequence ID" value="TMN23935.1"/>
    <property type="molecule type" value="Genomic_DNA"/>
</dbReference>
<comment type="subcellular location">
    <subcellularLocation>
        <location evidence="1">Cell membrane</location>
    </subcellularLocation>
</comment>
<reference evidence="8 10" key="1">
    <citation type="submission" date="2019-05" db="EMBL/GenBank/DDBJ databases">
        <title>Genomic analysis of Lentibacillus sp. NKC220-2.</title>
        <authorList>
            <person name="Oh Y.J."/>
        </authorList>
    </citation>
    <scope>NUCLEOTIDE SEQUENCE [LARGE SCALE GENOMIC DNA]</scope>
    <source>
        <strain evidence="8 10">NKC220-2</strain>
    </source>
</reference>
<evidence type="ECO:0000256" key="6">
    <source>
        <dbReference type="SAM" id="MobiDB-lite"/>
    </source>
</evidence>
<protein>
    <submittedName>
        <fullName evidence="9">Flagellar protein</fullName>
    </submittedName>
</protein>
<dbReference type="InterPro" id="IPR022781">
    <property type="entry name" value="Flagellar_biosynth_FliO"/>
</dbReference>
<feature type="compositionally biased region" description="Basic and acidic residues" evidence="6">
    <location>
        <begin position="29"/>
        <end position="44"/>
    </location>
</feature>
<proteinExistence type="predicted"/>
<name>A0A549YN01_9BACI</name>
<comment type="caution">
    <text evidence="9">The sequence shown here is derived from an EMBL/GenBank/DDBJ whole genome shotgun (WGS) entry which is preliminary data.</text>
</comment>
<dbReference type="AlphaFoldDB" id="A0A549YN01"/>
<dbReference type="EMBL" id="VJMZ01000001">
    <property type="protein sequence ID" value="TRM13272.1"/>
    <property type="molecule type" value="Genomic_DNA"/>
</dbReference>
<evidence type="ECO:0000313" key="8">
    <source>
        <dbReference type="EMBL" id="TMN23935.1"/>
    </source>
</evidence>
<dbReference type="GO" id="GO:0044781">
    <property type="term" value="P:bacterial-type flagellum organization"/>
    <property type="evidence" value="ECO:0007669"/>
    <property type="project" value="InterPro"/>
</dbReference>
<evidence type="ECO:0000313" key="10">
    <source>
        <dbReference type="Proteomes" id="UP000306980"/>
    </source>
</evidence>
<sequence length="199" mass="21912">MGTSESIQASSGSVKDCIQDEDCLEGDDAPARDNPDSNKDAPADDSLKSGSLVISLVKMALALILVLGLIYGLLKFVNKRNKLFPQAKTLENVGGISVGPNKSIQLVRIGQKVYVVGVGDNVELLQEVTDEEQKKELLGNEHTKASDPSSLWKSVFQQKNSGHDTNKPTNEFRQLFSAELEKLRRTRRTIISRRSEKDD</sequence>
<organism evidence="9 11">
    <name type="scientific">Lentibacillus cibarius</name>
    <dbReference type="NCBI Taxonomy" id="2583219"/>
    <lineage>
        <taxon>Bacteria</taxon>
        <taxon>Bacillati</taxon>
        <taxon>Bacillota</taxon>
        <taxon>Bacilli</taxon>
        <taxon>Bacillales</taxon>
        <taxon>Bacillaceae</taxon>
        <taxon>Lentibacillus</taxon>
    </lineage>
</organism>